<organism evidence="1 2">
    <name type="scientific">Arsukibacterium indicum</name>
    <dbReference type="NCBI Taxonomy" id="2848612"/>
    <lineage>
        <taxon>Bacteria</taxon>
        <taxon>Pseudomonadati</taxon>
        <taxon>Pseudomonadota</taxon>
        <taxon>Gammaproteobacteria</taxon>
        <taxon>Chromatiales</taxon>
        <taxon>Chromatiaceae</taxon>
        <taxon>Arsukibacterium</taxon>
    </lineage>
</organism>
<evidence type="ECO:0000313" key="1">
    <source>
        <dbReference type="EMBL" id="MBV2128560.1"/>
    </source>
</evidence>
<proteinExistence type="predicted"/>
<protein>
    <submittedName>
        <fullName evidence="1">Tryptophan 7-halogenase</fullName>
    </submittedName>
</protein>
<dbReference type="Pfam" id="PF04820">
    <property type="entry name" value="Trp_halogenase"/>
    <property type="match status" value="1"/>
</dbReference>
<gene>
    <name evidence="1" type="ORF">KQY15_05570</name>
</gene>
<sequence>MWKRIVIAGGGTAGWMTAALMAKTLGRAGFDVCLIESPTIGTVGVGEATIPGFVHFNRLLGIDEKDFLKKVKATFKLGINFVDWNRAGSEYIHGFSGLGDHGQGLPFYHYWLRWQKNHPQANIEDHFLASTCARKKKFCHPDPSISSLFSGAGYAYHIDAGLYARYLQEYATSRGITHIEADITDIRLNEITGHIESLRLDDTRVIEGDFFIDCTGFRSLLLGGALGVPFISWQKWLKCDRAQVVATAVTDDNFVPYTRAKAQIAGWQWRIPLQHRVGNGLVYSSAYMDDKQAQSLLMSQIDSQPLAQPRMLKFNAGMRARFWEKNCVAVGLSSGFLEPLESTSIHMIQKTITRLSLLFPNAETNAVLAKQFNEEAAAEMEKIRDFVILHYHLNNRRNEPFWRDCQNMELPDSLQHKLDLYQKTGYVHHEHNDVFTEGSWLSVLVGQGSLPQHTMQMINTMSDTQLDNYMNNVRQKIAELSDKMPLHLDYLQTILRS</sequence>
<comment type="caution">
    <text evidence="1">The sequence shown here is derived from an EMBL/GenBank/DDBJ whole genome shotgun (WGS) entry which is preliminary data.</text>
</comment>
<dbReference type="PANTHER" id="PTHR43747">
    <property type="entry name" value="FAD-BINDING PROTEIN"/>
    <property type="match status" value="1"/>
</dbReference>
<keyword evidence="2" id="KW-1185">Reference proteome</keyword>
<dbReference type="InterPro" id="IPR033856">
    <property type="entry name" value="Trp_halogen"/>
</dbReference>
<dbReference type="PIRSF" id="PIRSF011396">
    <property type="entry name" value="Trp_halogenase"/>
    <property type="match status" value="1"/>
</dbReference>
<dbReference type="InterPro" id="IPR006905">
    <property type="entry name" value="Flavin_halogenase"/>
</dbReference>
<dbReference type="EMBL" id="JAHRID010000002">
    <property type="protein sequence ID" value="MBV2128560.1"/>
    <property type="molecule type" value="Genomic_DNA"/>
</dbReference>
<accession>A0ABS6MII9</accession>
<dbReference type="Proteomes" id="UP000704611">
    <property type="component" value="Unassembled WGS sequence"/>
</dbReference>
<dbReference type="InterPro" id="IPR050816">
    <property type="entry name" value="Flavin-dep_Halogenase_NPB"/>
</dbReference>
<name>A0ABS6MII9_9GAMM</name>
<evidence type="ECO:0000313" key="2">
    <source>
        <dbReference type="Proteomes" id="UP000704611"/>
    </source>
</evidence>
<dbReference type="PANTHER" id="PTHR43747:SF4">
    <property type="entry name" value="FLAVIN-DEPENDENT TRYPTOPHAN HALOGENASE"/>
    <property type="match status" value="1"/>
</dbReference>
<reference evidence="1 2" key="1">
    <citation type="submission" date="2021-06" db="EMBL/GenBank/DDBJ databases">
        <title>Rheinheimera indica sp. nov., isolated from deep-sea sediment.</title>
        <authorList>
            <person name="Wang Z."/>
            <person name="Zhang X.-Y."/>
        </authorList>
    </citation>
    <scope>NUCLEOTIDE SEQUENCE [LARGE SCALE GENOMIC DNA]</scope>
    <source>
        <strain evidence="1 2">SM2107</strain>
    </source>
</reference>
<dbReference type="RefSeq" id="WP_217668050.1">
    <property type="nucleotide sequence ID" value="NZ_JAHRID010000002.1"/>
</dbReference>